<dbReference type="STRING" id="758847.LSS_21875"/>
<reference evidence="1 2" key="1">
    <citation type="journal article" date="2012" name="Gene">
        <title>Sequence of Leptospira santarosai serovar Shermani genome and prediction of virulence-associated genes.</title>
        <authorList>
            <person name="Chou L.F."/>
            <person name="Chen Y.T."/>
            <person name="Lu C.W."/>
            <person name="Ko Y.C."/>
            <person name="Tang C.Y."/>
            <person name="Pan M.J."/>
            <person name="Tian Y.C."/>
            <person name="Chiu C.H."/>
            <person name="Hung C.C."/>
            <person name="Yang C.W."/>
        </authorList>
    </citation>
    <scope>NUCLEOTIDE SEQUENCE [LARGE SCALE GENOMIC DNA]</scope>
    <source>
        <strain evidence="1">LT 821</strain>
    </source>
</reference>
<gene>
    <name evidence="1" type="ORF">LSS_21875</name>
</gene>
<dbReference type="AlphaFoldDB" id="A0A097ESP6"/>
<name>A0A097ESP6_9LEPT</name>
<sequence length="119" mass="13947">MKSNGRTLGSCDFLSVPTRMRFFTCKKYDFLIEKNLQSLPANPPPPPKIWAGFEKFHGRIVVPPTIYLPIRNLRFDFYFFFEILIDRATKPSRSPRLISIYRLRTINPDSKTSIKIPPR</sequence>
<organism evidence="1 2">
    <name type="scientific">Leptospira santarosai serovar Shermani str. LT 821</name>
    <dbReference type="NCBI Taxonomy" id="758847"/>
    <lineage>
        <taxon>Bacteria</taxon>
        <taxon>Pseudomonadati</taxon>
        <taxon>Spirochaetota</taxon>
        <taxon>Spirochaetia</taxon>
        <taxon>Leptospirales</taxon>
        <taxon>Leptospiraceae</taxon>
        <taxon>Leptospira</taxon>
    </lineage>
</organism>
<dbReference type="KEGG" id="lst:LSS_21875"/>
<reference evidence="1 2" key="2">
    <citation type="journal article" date="2014" name="Emerg. Microbes Infect.">
        <title>Potential impact on kidney infection: a whole-genome analysis of Leptospira santarosai serovar Shermani.</title>
        <authorList>
            <person name="Chou L.F."/>
            <person name="Chen T.W."/>
            <person name="Ko Y.C."/>
            <person name="Pan M.J."/>
            <person name="Tian Y.C."/>
            <person name="Chiu C.H."/>
            <person name="Tang P."/>
            <person name="Hung C.C."/>
            <person name="Yang C.W."/>
        </authorList>
    </citation>
    <scope>NUCLEOTIDE SEQUENCE</scope>
    <source>
        <strain evidence="1 2">LT 821</strain>
    </source>
</reference>
<dbReference type="EMBL" id="CP006694">
    <property type="protein sequence ID" value="AIT10925.1"/>
    <property type="molecule type" value="Genomic_DNA"/>
</dbReference>
<proteinExistence type="predicted"/>
<evidence type="ECO:0000313" key="2">
    <source>
        <dbReference type="Proteomes" id="UP000035800"/>
    </source>
</evidence>
<dbReference type="AntiFam" id="ANF00049">
    <property type="entry name" value="Contained within insertion sequence ISlin1"/>
</dbReference>
<accession>A0A097ESP6</accession>
<protein>
    <submittedName>
        <fullName evidence="1">Uncharacterized protein</fullName>
    </submittedName>
</protein>
<dbReference type="Proteomes" id="UP000035800">
    <property type="component" value="Chromosome I"/>
</dbReference>
<evidence type="ECO:0000313" key="1">
    <source>
        <dbReference type="EMBL" id="AIT10925.1"/>
    </source>
</evidence>